<accession>A0A6G1EEI0</accession>
<comment type="caution">
    <text evidence="2">The sequence shown here is derived from an EMBL/GenBank/DDBJ whole genome shotgun (WGS) entry which is preliminary data.</text>
</comment>
<gene>
    <name evidence="2" type="ORF">E2562_003388</name>
</gene>
<evidence type="ECO:0000256" key="1">
    <source>
        <dbReference type="SAM" id="MobiDB-lite"/>
    </source>
</evidence>
<dbReference type="Proteomes" id="UP000479710">
    <property type="component" value="Unassembled WGS sequence"/>
</dbReference>
<dbReference type="AlphaFoldDB" id="A0A6G1EEI0"/>
<keyword evidence="3" id="KW-1185">Reference proteome</keyword>
<proteinExistence type="predicted"/>
<sequence length="171" mass="18175">MGRGSSSQRGRPTPPPARSRPPAPLRATMSGRSSHRFSRRRPSPWAAAAAPLFGQDAVAGHRRRCAACSAAAGLSSRRCCAAQSPSQSLLCRAVVFGAPLRAGAPPQAAIWLAAAAFWPSLHLLCRRADASRPSLFAVKESLHRCRREAEGAGAAARRLHGQAMPPSWRRA</sequence>
<name>A0A6G1EEI0_9ORYZ</name>
<feature type="compositionally biased region" description="Pro residues" evidence="1">
    <location>
        <begin position="12"/>
        <end position="24"/>
    </location>
</feature>
<evidence type="ECO:0000313" key="2">
    <source>
        <dbReference type="EMBL" id="KAF0923177.1"/>
    </source>
</evidence>
<protein>
    <submittedName>
        <fullName evidence="2">Uncharacterized protein</fullName>
    </submittedName>
</protein>
<feature type="compositionally biased region" description="Basic residues" evidence="1">
    <location>
        <begin position="33"/>
        <end position="42"/>
    </location>
</feature>
<dbReference type="EMBL" id="SPHZ02000003">
    <property type="protein sequence ID" value="KAF0923177.1"/>
    <property type="molecule type" value="Genomic_DNA"/>
</dbReference>
<organism evidence="2 3">
    <name type="scientific">Oryza meyeriana var. granulata</name>
    <dbReference type="NCBI Taxonomy" id="110450"/>
    <lineage>
        <taxon>Eukaryota</taxon>
        <taxon>Viridiplantae</taxon>
        <taxon>Streptophyta</taxon>
        <taxon>Embryophyta</taxon>
        <taxon>Tracheophyta</taxon>
        <taxon>Spermatophyta</taxon>
        <taxon>Magnoliopsida</taxon>
        <taxon>Liliopsida</taxon>
        <taxon>Poales</taxon>
        <taxon>Poaceae</taxon>
        <taxon>BOP clade</taxon>
        <taxon>Oryzoideae</taxon>
        <taxon>Oryzeae</taxon>
        <taxon>Oryzinae</taxon>
        <taxon>Oryza</taxon>
        <taxon>Oryza meyeriana</taxon>
    </lineage>
</organism>
<evidence type="ECO:0000313" key="3">
    <source>
        <dbReference type="Proteomes" id="UP000479710"/>
    </source>
</evidence>
<reference evidence="2 3" key="1">
    <citation type="submission" date="2019-11" db="EMBL/GenBank/DDBJ databases">
        <title>Whole genome sequence of Oryza granulata.</title>
        <authorList>
            <person name="Li W."/>
        </authorList>
    </citation>
    <scope>NUCLEOTIDE SEQUENCE [LARGE SCALE GENOMIC DNA]</scope>
    <source>
        <strain evidence="3">cv. Menghai</strain>
        <tissue evidence="2">Leaf</tissue>
    </source>
</reference>
<feature type="region of interest" description="Disordered" evidence="1">
    <location>
        <begin position="1"/>
        <end position="43"/>
    </location>
</feature>